<accession>A0A3B1DEQ3</accession>
<dbReference type="GO" id="GO:0003994">
    <property type="term" value="F:aconitate hydratase activity"/>
    <property type="evidence" value="ECO:0007669"/>
    <property type="project" value="UniProtKB-EC"/>
</dbReference>
<dbReference type="InterPro" id="IPR015931">
    <property type="entry name" value="Acnase/IPM_dHydase_lsu_aba_1/3"/>
</dbReference>
<gene>
    <name evidence="5" type="ORF">MNBD_PLANCTO02-2321</name>
</gene>
<dbReference type="Pfam" id="PF00330">
    <property type="entry name" value="Aconitase"/>
    <property type="match status" value="1"/>
</dbReference>
<feature type="domain" description="Aconitase/3-isopropylmalate dehydratase large subunit alpha/beta/alpha" evidence="4">
    <location>
        <begin position="70"/>
        <end position="170"/>
    </location>
</feature>
<dbReference type="EMBL" id="UOGL01000318">
    <property type="protein sequence ID" value="VAX39282.1"/>
    <property type="molecule type" value="Genomic_DNA"/>
</dbReference>
<protein>
    <submittedName>
        <fullName evidence="5">Aconitate hydratase</fullName>
        <ecNumber evidence="5">4.2.1.3</ecNumber>
    </submittedName>
</protein>
<dbReference type="PANTHER" id="PTHR11670">
    <property type="entry name" value="ACONITASE/IRON-RESPONSIVE ELEMENT FAMILY MEMBER"/>
    <property type="match status" value="1"/>
</dbReference>
<keyword evidence="3" id="KW-0411">Iron-sulfur</keyword>
<keyword evidence="5" id="KW-0456">Lyase</keyword>
<dbReference type="InterPro" id="IPR006249">
    <property type="entry name" value="Aconitase/IRP2"/>
</dbReference>
<reference evidence="5" key="1">
    <citation type="submission" date="2018-06" db="EMBL/GenBank/DDBJ databases">
        <authorList>
            <person name="Zhirakovskaya E."/>
        </authorList>
    </citation>
    <scope>NUCLEOTIDE SEQUENCE</scope>
</reference>
<evidence type="ECO:0000256" key="3">
    <source>
        <dbReference type="ARBA" id="ARBA00023014"/>
    </source>
</evidence>
<organism evidence="5">
    <name type="scientific">hydrothermal vent metagenome</name>
    <dbReference type="NCBI Taxonomy" id="652676"/>
    <lineage>
        <taxon>unclassified sequences</taxon>
        <taxon>metagenomes</taxon>
        <taxon>ecological metagenomes</taxon>
    </lineage>
</organism>
<keyword evidence="2" id="KW-0408">Iron</keyword>
<dbReference type="EC" id="4.2.1.3" evidence="5"/>
<proteinExistence type="predicted"/>
<evidence type="ECO:0000256" key="1">
    <source>
        <dbReference type="ARBA" id="ARBA00022723"/>
    </source>
</evidence>
<dbReference type="GO" id="GO:0046872">
    <property type="term" value="F:metal ion binding"/>
    <property type="evidence" value="ECO:0007669"/>
    <property type="project" value="UniProtKB-KW"/>
</dbReference>
<dbReference type="Gene3D" id="3.30.499.10">
    <property type="entry name" value="Aconitase, domain 3"/>
    <property type="match status" value="1"/>
</dbReference>
<sequence>MTDANSFGVETKLNSKAGDFTIYSLPKLAAQGFDNIDRLPYSIRVLLEACLRNVDGFIVNKEDVTTLANWNAAAPKQVELPFKPGRVVLQDFTGVPAVVDLAALRSAMIRMGGDPNKINPLVPCDLVIDHSVQVDYFNLPTALQSNVDREFERNQERYQFLRWGQQAFDNF</sequence>
<dbReference type="InterPro" id="IPR036008">
    <property type="entry name" value="Aconitase_4Fe-4S_dom"/>
</dbReference>
<dbReference type="AlphaFoldDB" id="A0A3B1DEQ3"/>
<feature type="non-terminal residue" evidence="5">
    <location>
        <position position="171"/>
    </location>
</feature>
<evidence type="ECO:0000259" key="4">
    <source>
        <dbReference type="Pfam" id="PF00330"/>
    </source>
</evidence>
<dbReference type="SUPFAM" id="SSF53732">
    <property type="entry name" value="Aconitase iron-sulfur domain"/>
    <property type="match status" value="1"/>
</dbReference>
<dbReference type="GO" id="GO:0051536">
    <property type="term" value="F:iron-sulfur cluster binding"/>
    <property type="evidence" value="ECO:0007669"/>
    <property type="project" value="UniProtKB-KW"/>
</dbReference>
<keyword evidence="1" id="KW-0479">Metal-binding</keyword>
<dbReference type="InterPro" id="IPR001030">
    <property type="entry name" value="Acoase/IPM_deHydtase_lsu_aba"/>
</dbReference>
<evidence type="ECO:0000256" key="2">
    <source>
        <dbReference type="ARBA" id="ARBA00023004"/>
    </source>
</evidence>
<evidence type="ECO:0000313" key="5">
    <source>
        <dbReference type="EMBL" id="VAX39282.1"/>
    </source>
</evidence>
<name>A0A3B1DEQ3_9ZZZZ</name>